<comment type="similarity">
    <text evidence="2">Belongs to the bacterial solute-binding protein 2 family.</text>
</comment>
<comment type="subcellular location">
    <subcellularLocation>
        <location evidence="1">Cell envelope</location>
    </subcellularLocation>
</comment>
<evidence type="ECO:0000313" key="6">
    <source>
        <dbReference type="EMBL" id="CPR13982.1"/>
    </source>
</evidence>
<dbReference type="AlphaFoldDB" id="A0A0G4JPW7"/>
<keyword evidence="7" id="KW-1185">Reference proteome</keyword>
<dbReference type="InterPro" id="IPR028082">
    <property type="entry name" value="Peripla_BP_I"/>
</dbReference>
<dbReference type="EMBL" id="CGIG01000001">
    <property type="protein sequence ID" value="CPR13982.1"/>
    <property type="molecule type" value="Genomic_DNA"/>
</dbReference>
<dbReference type="Proteomes" id="UP000044377">
    <property type="component" value="Unassembled WGS sequence"/>
</dbReference>
<dbReference type="NCBIfam" id="NF008185">
    <property type="entry name" value="PRK10936.1"/>
    <property type="match status" value="1"/>
</dbReference>
<feature type="domain" description="Periplasmic binding protein" evidence="5">
    <location>
        <begin position="60"/>
        <end position="311"/>
    </location>
</feature>
<dbReference type="GO" id="GO:0055085">
    <property type="term" value="P:transmembrane transport"/>
    <property type="evidence" value="ECO:0007669"/>
    <property type="project" value="UniProtKB-ARBA"/>
</dbReference>
<evidence type="ECO:0000256" key="4">
    <source>
        <dbReference type="SAM" id="SignalP"/>
    </source>
</evidence>
<evidence type="ECO:0000259" key="5">
    <source>
        <dbReference type="Pfam" id="PF13407"/>
    </source>
</evidence>
<dbReference type="OrthoDB" id="9773673at2"/>
<evidence type="ECO:0000256" key="2">
    <source>
        <dbReference type="ARBA" id="ARBA00007639"/>
    </source>
</evidence>
<name>A0A0G4JPW7_9GAMM</name>
<protein>
    <submittedName>
        <fullName evidence="6">Periplasmic protein torT</fullName>
    </submittedName>
</protein>
<dbReference type="RefSeq" id="WP_048635876.1">
    <property type="nucleotide sequence ID" value="NZ_CGIG01000001.1"/>
</dbReference>
<dbReference type="SUPFAM" id="SSF53822">
    <property type="entry name" value="Periplasmic binding protein-like I"/>
    <property type="match status" value="1"/>
</dbReference>
<dbReference type="STRING" id="1109412.BN1221_00386c"/>
<accession>A0A0G4JPW7</accession>
<dbReference type="GO" id="GO:0030246">
    <property type="term" value="F:carbohydrate binding"/>
    <property type="evidence" value="ECO:0007669"/>
    <property type="project" value="UniProtKB-ARBA"/>
</dbReference>
<dbReference type="PANTHER" id="PTHR46847:SF1">
    <property type="entry name" value="D-ALLOSE-BINDING PERIPLASMIC PROTEIN-RELATED"/>
    <property type="match status" value="1"/>
</dbReference>
<dbReference type="CDD" id="cd06306">
    <property type="entry name" value="PBP1_TorT-like"/>
    <property type="match status" value="1"/>
</dbReference>
<dbReference type="InterPro" id="IPR025997">
    <property type="entry name" value="SBP_2_dom"/>
</dbReference>
<keyword evidence="3 4" id="KW-0732">Signal</keyword>
<dbReference type="Gene3D" id="3.40.50.2300">
    <property type="match status" value="2"/>
</dbReference>
<proteinExistence type="inferred from homology"/>
<dbReference type="PANTHER" id="PTHR46847">
    <property type="entry name" value="D-ALLOSE-BINDING PERIPLASMIC PROTEIN-RELATED"/>
    <property type="match status" value="1"/>
</dbReference>
<sequence length="350" mass="37206">MKNILAGTIHTALIATLFISTAHAADAWPPFSVMAIKDGKSTETIFTALPSAEKKWKLCVLLPHLKDSYWVGVDYGVVEEAKRLGASAIIYEAGGYDNLPRQIAQYDDCLASNPDAIIVGPISESGLAEKMKQSMAKGIPTVSFINPVLKTDITSKIFVDFELKGAETGKYLGEKMAGKAGMAGAFPGPQGSGWAESYLKGFEEGVKNSGLNVAPAKFGEASVTGQLPLVEDTLQSYPDMNALWGTATAAEVSVGAFEEAGIENPVIVASHENIAVIRLVKEGKISAVATEFPVMQAKVAVDAAIMALEKKPVEKYYSVVPKIMTQENSASIDVNQILAPASFQPTFSVN</sequence>
<dbReference type="Pfam" id="PF13407">
    <property type="entry name" value="Peripla_BP_4"/>
    <property type="match status" value="1"/>
</dbReference>
<gene>
    <name evidence="6" type="ORF">BN1221_00386c</name>
</gene>
<evidence type="ECO:0000256" key="1">
    <source>
        <dbReference type="ARBA" id="ARBA00004196"/>
    </source>
</evidence>
<feature type="chain" id="PRO_5005194384" evidence="4">
    <location>
        <begin position="25"/>
        <end position="350"/>
    </location>
</feature>
<dbReference type="GO" id="GO:0030313">
    <property type="term" value="C:cell envelope"/>
    <property type="evidence" value="ECO:0007669"/>
    <property type="project" value="UniProtKB-SubCell"/>
</dbReference>
<organism evidence="6 7">
    <name type="scientific">Brenneria goodwinii</name>
    <dbReference type="NCBI Taxonomy" id="1109412"/>
    <lineage>
        <taxon>Bacteria</taxon>
        <taxon>Pseudomonadati</taxon>
        <taxon>Pseudomonadota</taxon>
        <taxon>Gammaproteobacteria</taxon>
        <taxon>Enterobacterales</taxon>
        <taxon>Pectobacteriaceae</taxon>
        <taxon>Brenneria</taxon>
    </lineage>
</organism>
<reference evidence="7" key="1">
    <citation type="submission" date="2015-01" db="EMBL/GenBank/DDBJ databases">
        <authorList>
            <person name="Paterson Steve"/>
        </authorList>
    </citation>
    <scope>NUCLEOTIDE SEQUENCE [LARGE SCALE GENOMIC DNA]</scope>
    <source>
        <strain evidence="7">OBR1</strain>
    </source>
</reference>
<feature type="signal peptide" evidence="4">
    <location>
        <begin position="1"/>
        <end position="24"/>
    </location>
</feature>
<evidence type="ECO:0000256" key="3">
    <source>
        <dbReference type="ARBA" id="ARBA00022729"/>
    </source>
</evidence>
<evidence type="ECO:0000313" key="7">
    <source>
        <dbReference type="Proteomes" id="UP000044377"/>
    </source>
</evidence>